<feature type="domain" description="NAD-dependent epimerase/dehydratase" evidence="1">
    <location>
        <begin position="123"/>
        <end position="331"/>
    </location>
</feature>
<protein>
    <submittedName>
        <fullName evidence="3">Uncharacterized protein LOC100373896</fullName>
    </submittedName>
</protein>
<evidence type="ECO:0000259" key="1">
    <source>
        <dbReference type="Pfam" id="PF01370"/>
    </source>
</evidence>
<organism evidence="2 3">
    <name type="scientific">Saccoglossus kowalevskii</name>
    <name type="common">Acorn worm</name>
    <dbReference type="NCBI Taxonomy" id="10224"/>
    <lineage>
        <taxon>Eukaryota</taxon>
        <taxon>Metazoa</taxon>
        <taxon>Hemichordata</taxon>
        <taxon>Enteropneusta</taxon>
        <taxon>Harrimaniidae</taxon>
        <taxon>Saccoglossus</taxon>
    </lineage>
</organism>
<reference evidence="3" key="1">
    <citation type="submission" date="2025-08" db="UniProtKB">
        <authorList>
            <consortium name="RefSeq"/>
        </authorList>
    </citation>
    <scope>IDENTIFICATION</scope>
    <source>
        <tissue evidence="3">Testes</tissue>
    </source>
</reference>
<dbReference type="CDD" id="cd08946">
    <property type="entry name" value="SDR_e"/>
    <property type="match status" value="1"/>
</dbReference>
<dbReference type="RefSeq" id="XP_006825200.1">
    <property type="nucleotide sequence ID" value="XM_006825137.1"/>
</dbReference>
<dbReference type="GeneID" id="100373896"/>
<sequence length="459" mass="51946">MAAVVKPRVLILGADNCLALDVHSSGLILHPESRESNYLGMTGSVYFGIFCGKANIAKMERIQYRALKFVYNDFQSSYQTLLERAGLQTLEMSRNRDLLVEVYKSVNKLSPSFMWDLYKEKNVRVADKVPPQTAWLNPKHKEVFSKVEFKSANLINEASVERCFQDDDGEFDIVVNAAAETKYGQSEPVYKDGIVKLSLNCAREAAKRKVKKYLEISTGQVYAADKKASAESSKVSPWTHMAKHKLEVEKELSKIDGLNYIIVRPAITYGLGDKNGIMPRIVVAAIYKHLKETMKLLWSKDVRMNTVHVVDVCRAIWHLTMNGKRGDIYNVVDNSSSTQGTISDIISRIFEIKHDYLGSIVSNIAKITMQDVVDEGNEKHMDPWSRVCESEGIINTPLSPFIDQELLYNKHLHLDGCKLQNTGFTLLHPRMEQEQLQEMIDDYVAMRLFPASLVKTAPS</sequence>
<accession>A0ABM0MYV9</accession>
<dbReference type="Pfam" id="PF01370">
    <property type="entry name" value="Epimerase"/>
    <property type="match status" value="1"/>
</dbReference>
<dbReference type="PANTHER" id="PTHR43245:SF11">
    <property type="entry name" value="LD23561P"/>
    <property type="match status" value="1"/>
</dbReference>
<dbReference type="PANTHER" id="PTHR43245">
    <property type="entry name" value="BIFUNCTIONAL POLYMYXIN RESISTANCE PROTEIN ARNA"/>
    <property type="match status" value="1"/>
</dbReference>
<dbReference type="SUPFAM" id="SSF51735">
    <property type="entry name" value="NAD(P)-binding Rossmann-fold domains"/>
    <property type="match status" value="1"/>
</dbReference>
<dbReference type="InterPro" id="IPR036291">
    <property type="entry name" value="NAD(P)-bd_dom_sf"/>
</dbReference>
<dbReference type="InterPro" id="IPR050177">
    <property type="entry name" value="Lipid_A_modif_metabolic_enz"/>
</dbReference>
<dbReference type="Gene3D" id="3.40.50.720">
    <property type="entry name" value="NAD(P)-binding Rossmann-like Domain"/>
    <property type="match status" value="1"/>
</dbReference>
<gene>
    <name evidence="3" type="primary">LOC100373896</name>
</gene>
<proteinExistence type="predicted"/>
<dbReference type="InterPro" id="IPR001509">
    <property type="entry name" value="Epimerase_deHydtase"/>
</dbReference>
<evidence type="ECO:0000313" key="2">
    <source>
        <dbReference type="Proteomes" id="UP000694865"/>
    </source>
</evidence>
<name>A0ABM0MYV9_SACKO</name>
<keyword evidence="2" id="KW-1185">Reference proteome</keyword>
<evidence type="ECO:0000313" key="3">
    <source>
        <dbReference type="RefSeq" id="XP_006825200.1"/>
    </source>
</evidence>
<dbReference type="Proteomes" id="UP000694865">
    <property type="component" value="Unplaced"/>
</dbReference>